<evidence type="ECO:0000313" key="1">
    <source>
        <dbReference type="EMBL" id="CAK5074105.1"/>
    </source>
</evidence>
<evidence type="ECO:0000313" key="2">
    <source>
        <dbReference type="Proteomes" id="UP001497535"/>
    </source>
</evidence>
<organism evidence="1 2">
    <name type="scientific">Meloidogyne enterolobii</name>
    <name type="common">Root-knot nematode worm</name>
    <name type="synonym">Meloidogyne mayaguensis</name>
    <dbReference type="NCBI Taxonomy" id="390850"/>
    <lineage>
        <taxon>Eukaryota</taxon>
        <taxon>Metazoa</taxon>
        <taxon>Ecdysozoa</taxon>
        <taxon>Nematoda</taxon>
        <taxon>Chromadorea</taxon>
        <taxon>Rhabditida</taxon>
        <taxon>Tylenchina</taxon>
        <taxon>Tylenchomorpha</taxon>
        <taxon>Tylenchoidea</taxon>
        <taxon>Meloidogynidae</taxon>
        <taxon>Meloidogyninae</taxon>
        <taxon>Meloidogyne</taxon>
    </lineage>
</organism>
<name>A0ACB0Z5A8_MELEN</name>
<reference evidence="1" key="1">
    <citation type="submission" date="2023-11" db="EMBL/GenBank/DDBJ databases">
        <authorList>
            <person name="Poullet M."/>
        </authorList>
    </citation>
    <scope>NUCLEOTIDE SEQUENCE</scope>
    <source>
        <strain evidence="1">E1834</strain>
    </source>
</reference>
<dbReference type="Proteomes" id="UP001497535">
    <property type="component" value="Unassembled WGS sequence"/>
</dbReference>
<proteinExistence type="predicted"/>
<dbReference type="EMBL" id="CAVMJV010000025">
    <property type="protein sequence ID" value="CAK5074105.1"/>
    <property type="molecule type" value="Genomic_DNA"/>
</dbReference>
<keyword evidence="2" id="KW-1185">Reference proteome</keyword>
<comment type="caution">
    <text evidence="1">The sequence shown here is derived from an EMBL/GenBank/DDBJ whole genome shotgun (WGS) entry which is preliminary data.</text>
</comment>
<gene>
    <name evidence="1" type="ORF">MENTE1834_LOCUS20807</name>
</gene>
<accession>A0ACB0Z5A8</accession>
<protein>
    <submittedName>
        <fullName evidence="1">Uncharacterized protein</fullName>
    </submittedName>
</protein>
<sequence>MPSKQQNKRKLGKEYRQRRIVNDGLSMDVGSIDGSLDGNNMSVVGSSFVEVGSKGEGVSLCDNVFNISLNDSIVSRSVSPNSISSVSRGGRPKKRRVVGRPKKVVLNENFSNENMNVDIVPEFLSIDLLDFVV</sequence>